<proteinExistence type="predicted"/>
<dbReference type="EMBL" id="FOTI01000031">
    <property type="protein sequence ID" value="SFL79056.1"/>
    <property type="molecule type" value="Genomic_DNA"/>
</dbReference>
<evidence type="ECO:0000313" key="3">
    <source>
        <dbReference type="Proteomes" id="UP000199006"/>
    </source>
</evidence>
<accession>A0A1I4KKI2</accession>
<feature type="transmembrane region" description="Helical" evidence="1">
    <location>
        <begin position="6"/>
        <end position="30"/>
    </location>
</feature>
<keyword evidence="1" id="KW-0812">Transmembrane</keyword>
<sequence length="176" mass="18763">MRTKDLAQAALLVAIAMILRTLTPPILLGMKPDVTLAMMFIILIIKKDFKLGFLVALATGIFTALTTTFPGGQVANIVDKLLTFLIVFNLIPLFAKFLTNKLLAAVTTAIGTMISGTLFLTVASLIVALPAPFTILFTTVVLPAAVVNTVTAVVIFSVVSFAMDVEYGSSREKEAL</sequence>
<feature type="transmembrane region" description="Helical" evidence="1">
    <location>
        <begin position="77"/>
        <end position="95"/>
    </location>
</feature>
<name>A0A1I4KKI2_9FIRM</name>
<protein>
    <submittedName>
        <fullName evidence="2">Tryptophan transporter TrpP</fullName>
    </submittedName>
</protein>
<feature type="transmembrane region" description="Helical" evidence="1">
    <location>
        <begin position="51"/>
        <end position="71"/>
    </location>
</feature>
<feature type="transmembrane region" description="Helical" evidence="1">
    <location>
        <begin position="102"/>
        <end position="129"/>
    </location>
</feature>
<keyword evidence="3" id="KW-1185">Reference proteome</keyword>
<reference evidence="2 3" key="1">
    <citation type="submission" date="2016-10" db="EMBL/GenBank/DDBJ databases">
        <authorList>
            <person name="de Groot N.N."/>
        </authorList>
    </citation>
    <scope>NUCLEOTIDE SEQUENCE [LARGE SCALE GENOMIC DNA]</scope>
    <source>
        <strain evidence="2 3">ATCC 51327</strain>
    </source>
</reference>
<dbReference type="STRING" id="29563.SAMN02983006_02043"/>
<dbReference type="RefSeq" id="WP_089862110.1">
    <property type="nucleotide sequence ID" value="NZ_FOTI01000031.1"/>
</dbReference>
<keyword evidence="1" id="KW-1133">Transmembrane helix</keyword>
<organism evidence="2 3">
    <name type="scientific">Halanaerobium salsuginis</name>
    <dbReference type="NCBI Taxonomy" id="29563"/>
    <lineage>
        <taxon>Bacteria</taxon>
        <taxon>Bacillati</taxon>
        <taxon>Bacillota</taxon>
        <taxon>Clostridia</taxon>
        <taxon>Halanaerobiales</taxon>
        <taxon>Halanaerobiaceae</taxon>
        <taxon>Halanaerobium</taxon>
    </lineage>
</organism>
<dbReference type="Proteomes" id="UP000199006">
    <property type="component" value="Unassembled WGS sequence"/>
</dbReference>
<dbReference type="AlphaFoldDB" id="A0A1I4KKI2"/>
<evidence type="ECO:0000256" key="1">
    <source>
        <dbReference type="SAM" id="Phobius"/>
    </source>
</evidence>
<dbReference type="Pfam" id="PF17099">
    <property type="entry name" value="TrpP"/>
    <property type="match status" value="1"/>
</dbReference>
<feature type="transmembrane region" description="Helical" evidence="1">
    <location>
        <begin position="135"/>
        <end position="163"/>
    </location>
</feature>
<gene>
    <name evidence="2" type="ORF">SAMN02983006_02043</name>
</gene>
<dbReference type="InterPro" id="IPR031360">
    <property type="entry name" value="TrpP"/>
</dbReference>
<dbReference type="OrthoDB" id="2243651at2"/>
<evidence type="ECO:0000313" key="2">
    <source>
        <dbReference type="EMBL" id="SFL79056.1"/>
    </source>
</evidence>
<keyword evidence="1" id="KW-0472">Membrane</keyword>